<evidence type="ECO:0000259" key="2">
    <source>
        <dbReference type="PROSITE" id="PS51192"/>
    </source>
</evidence>
<dbReference type="PROSITE" id="PS51186">
    <property type="entry name" value="GNAT"/>
    <property type="match status" value="1"/>
</dbReference>
<dbReference type="InterPro" id="IPR016181">
    <property type="entry name" value="Acyl_CoA_acyltransferase"/>
</dbReference>
<dbReference type="SUPFAM" id="SSF55729">
    <property type="entry name" value="Acyl-CoA N-acyltransferases (Nat)"/>
    <property type="match status" value="1"/>
</dbReference>
<keyword evidence="4" id="KW-1185">Reference proteome</keyword>
<organism evidence="3 4">
    <name type="scientific">Sediminibacillus albus</name>
    <dbReference type="NCBI Taxonomy" id="407036"/>
    <lineage>
        <taxon>Bacteria</taxon>
        <taxon>Bacillati</taxon>
        <taxon>Bacillota</taxon>
        <taxon>Bacilli</taxon>
        <taxon>Bacillales</taxon>
        <taxon>Bacillaceae</taxon>
        <taxon>Sediminibacillus</taxon>
    </lineage>
</organism>
<dbReference type="GO" id="GO:0005829">
    <property type="term" value="C:cytosol"/>
    <property type="evidence" value="ECO:0007669"/>
    <property type="project" value="TreeGrafter"/>
</dbReference>
<dbReference type="SUPFAM" id="SSF52540">
    <property type="entry name" value="P-loop containing nucleoside triphosphate hydrolases"/>
    <property type="match status" value="1"/>
</dbReference>
<dbReference type="PANTHER" id="PTHR47396">
    <property type="entry name" value="TYPE I RESTRICTION ENZYME ECOKI R PROTEIN"/>
    <property type="match status" value="1"/>
</dbReference>
<dbReference type="CDD" id="cd18032">
    <property type="entry name" value="DEXHc_RE_I_III_res"/>
    <property type="match status" value="1"/>
</dbReference>
<dbReference type="InterPro" id="IPR007409">
    <property type="entry name" value="Restrct_endonuc_type1_HsdR_N"/>
</dbReference>
<dbReference type="InterPro" id="IPR014001">
    <property type="entry name" value="Helicase_ATP-bd"/>
</dbReference>
<dbReference type="InterPro" id="IPR050742">
    <property type="entry name" value="Helicase_Restrict-Modif_Enz"/>
</dbReference>
<evidence type="ECO:0000259" key="1">
    <source>
        <dbReference type="PROSITE" id="PS51186"/>
    </source>
</evidence>
<dbReference type="Gene3D" id="3.90.1570.30">
    <property type="match status" value="1"/>
</dbReference>
<dbReference type="GO" id="GO:0016747">
    <property type="term" value="F:acyltransferase activity, transferring groups other than amino-acyl groups"/>
    <property type="evidence" value="ECO:0007669"/>
    <property type="project" value="InterPro"/>
</dbReference>
<accession>A0A1G9BET8</accession>
<dbReference type="Pfam" id="PF04313">
    <property type="entry name" value="HSDR_N"/>
    <property type="match status" value="1"/>
</dbReference>
<sequence>MDNKLSERHVCTKYITPALEHSGWDIHKQIREEVSFTDERIVYKNKGFTRKKGNRADYILYYKPNIPLAIIEAKDIEHSIGSGMQQALDYAEILDIPFVFSSNGKGFLFHDRTGNNENLEQELTMNQFPSPEDLWQLYKMAEHIDKEKEKVITEDYYQDGSGKSPRYYQRVAINRTIEAIAKGQDRILLVMATGTGKTYTAFQIIWRLWKARKKKRILFLADRNILVDQAKSIDFKPFRDKVTKLKNRTVDKSYEIYMALYQGISGSEEDKNIYKQFSPDFFDLVVVDECHRGSVAEDSAWREILQYFSNATHIGTTRGEKGLLTYKIDEEVSLRLFNEGDAEEFYNLTIGSKPYLKQWLGWLDYIESVEDSANNIKARLKGFVENGGYPKSFAIIYRGEIAGTIGFNNLNNANRIGVIGYWLGERFQGKGIMSKAFKAVIDYGFKELELNRIEVSVAVENKRSRALPERFGFTREGEIRQAEWLYDHYVDHIIYGLLSEEWK</sequence>
<dbReference type="Gene3D" id="3.40.50.300">
    <property type="entry name" value="P-loop containing nucleotide triphosphate hydrolases"/>
    <property type="match status" value="1"/>
</dbReference>
<reference evidence="3 4" key="1">
    <citation type="submission" date="2016-10" db="EMBL/GenBank/DDBJ databases">
        <authorList>
            <person name="de Groot N.N."/>
        </authorList>
    </citation>
    <scope>NUCLEOTIDE SEQUENCE [LARGE SCALE GENOMIC DNA]</scope>
    <source>
        <strain evidence="3 4">CGMCC 1.6502</strain>
    </source>
</reference>
<dbReference type="SMART" id="SM00487">
    <property type="entry name" value="DEXDc"/>
    <property type="match status" value="1"/>
</dbReference>
<dbReference type="InterPro" id="IPR000182">
    <property type="entry name" value="GNAT_dom"/>
</dbReference>
<dbReference type="AlphaFoldDB" id="A0A1G9BET8"/>
<dbReference type="Gene3D" id="3.40.630.30">
    <property type="match status" value="1"/>
</dbReference>
<gene>
    <name evidence="3" type="ORF">SAMN05216243_2984</name>
</gene>
<feature type="domain" description="Helicase ATP-binding" evidence="2">
    <location>
        <begin position="178"/>
        <end position="331"/>
    </location>
</feature>
<dbReference type="OrthoDB" id="9802848at2"/>
<dbReference type="Pfam" id="PF04851">
    <property type="entry name" value="ResIII"/>
    <property type="match status" value="1"/>
</dbReference>
<evidence type="ECO:0000313" key="4">
    <source>
        <dbReference type="Proteomes" id="UP000198694"/>
    </source>
</evidence>
<dbReference type="STRING" id="407036.SAMN05216243_2984"/>
<dbReference type="InterPro" id="IPR006935">
    <property type="entry name" value="Helicase/UvrB_N"/>
</dbReference>
<proteinExistence type="predicted"/>
<dbReference type="CDD" id="cd04301">
    <property type="entry name" value="NAT_SF"/>
    <property type="match status" value="1"/>
</dbReference>
<protein>
    <submittedName>
        <fullName evidence="3">Type I restriction enzyme R protein N terminus (HSDR_N)</fullName>
    </submittedName>
</protein>
<dbReference type="GO" id="GO:0009035">
    <property type="term" value="F:type I site-specific deoxyribonuclease activity"/>
    <property type="evidence" value="ECO:0007669"/>
    <property type="project" value="UniProtKB-EC"/>
</dbReference>
<dbReference type="GO" id="GO:0003677">
    <property type="term" value="F:DNA binding"/>
    <property type="evidence" value="ECO:0007669"/>
    <property type="project" value="UniProtKB-KW"/>
</dbReference>
<feature type="domain" description="N-acetyltransferase" evidence="1">
    <location>
        <begin position="332"/>
        <end position="500"/>
    </location>
</feature>
<dbReference type="InterPro" id="IPR027417">
    <property type="entry name" value="P-loop_NTPase"/>
</dbReference>
<dbReference type="GO" id="GO:0005524">
    <property type="term" value="F:ATP binding"/>
    <property type="evidence" value="ECO:0007669"/>
    <property type="project" value="UniProtKB-KW"/>
</dbReference>
<dbReference type="Pfam" id="PF13302">
    <property type="entry name" value="Acetyltransf_3"/>
    <property type="match status" value="1"/>
</dbReference>
<dbReference type="GO" id="GO:0009307">
    <property type="term" value="P:DNA restriction-modification system"/>
    <property type="evidence" value="ECO:0007669"/>
    <property type="project" value="UniProtKB-KW"/>
</dbReference>
<evidence type="ECO:0000313" key="3">
    <source>
        <dbReference type="EMBL" id="SDK38001.1"/>
    </source>
</evidence>
<name>A0A1G9BET8_9BACI</name>
<dbReference type="EMBL" id="FNFL01000005">
    <property type="protein sequence ID" value="SDK38001.1"/>
    <property type="molecule type" value="Genomic_DNA"/>
</dbReference>
<dbReference type="PANTHER" id="PTHR47396:SF1">
    <property type="entry name" value="ATP-DEPENDENT HELICASE IRC3-RELATED"/>
    <property type="match status" value="1"/>
</dbReference>
<dbReference type="Proteomes" id="UP000198694">
    <property type="component" value="Unassembled WGS sequence"/>
</dbReference>
<dbReference type="PROSITE" id="PS51192">
    <property type="entry name" value="HELICASE_ATP_BIND_1"/>
    <property type="match status" value="1"/>
</dbReference>